<proteinExistence type="predicted"/>
<feature type="transmembrane region" description="Helical" evidence="1">
    <location>
        <begin position="177"/>
        <end position="199"/>
    </location>
</feature>
<gene>
    <name evidence="2" type="ORF">KUF71_022902</name>
</gene>
<organism evidence="2 3">
    <name type="scientific">Frankliniella fusca</name>
    <dbReference type="NCBI Taxonomy" id="407009"/>
    <lineage>
        <taxon>Eukaryota</taxon>
        <taxon>Metazoa</taxon>
        <taxon>Ecdysozoa</taxon>
        <taxon>Arthropoda</taxon>
        <taxon>Hexapoda</taxon>
        <taxon>Insecta</taxon>
        <taxon>Pterygota</taxon>
        <taxon>Neoptera</taxon>
        <taxon>Paraneoptera</taxon>
        <taxon>Thysanoptera</taxon>
        <taxon>Terebrantia</taxon>
        <taxon>Thripoidea</taxon>
        <taxon>Thripidae</taxon>
        <taxon>Frankliniella</taxon>
    </lineage>
</organism>
<keyword evidence="3" id="KW-1185">Reference proteome</keyword>
<keyword evidence="2" id="KW-0675">Receptor</keyword>
<sequence>MQLVDEVLSRARVAWGWARPLLLHILTGDPEGLISFSWKSRATILTLAAWTFMVPCGVNVCYVVLVQEIERSQVKSHSVQEFSQLMVLTFTTLFDILLPIPVFVSMRSFTNFTASWTRMEVKYTTLTGAPPRLGIKPFVYTLFVVSQVYFISVLVALHDQMGLAFWMMVPLTHATTCMLSCVVIWVSGYIAVAVLSYGLNRRLIADTERQGVAGLRLHRLLWLHTVKARESRAR</sequence>
<keyword evidence="1" id="KW-1133">Transmembrane helix</keyword>
<evidence type="ECO:0000313" key="3">
    <source>
        <dbReference type="Proteomes" id="UP001219518"/>
    </source>
</evidence>
<dbReference type="Proteomes" id="UP001219518">
    <property type="component" value="Unassembled WGS sequence"/>
</dbReference>
<dbReference type="AlphaFoldDB" id="A0AAE1H2N8"/>
<dbReference type="EMBL" id="JAHWGI010000321">
    <property type="protein sequence ID" value="KAK3913434.1"/>
    <property type="molecule type" value="Genomic_DNA"/>
</dbReference>
<feature type="non-terminal residue" evidence="2">
    <location>
        <position position="1"/>
    </location>
</feature>
<keyword evidence="1" id="KW-0472">Membrane</keyword>
<feature type="transmembrane region" description="Helical" evidence="1">
    <location>
        <begin position="138"/>
        <end position="157"/>
    </location>
</feature>
<accession>A0AAE1H2N8</accession>
<feature type="transmembrane region" description="Helical" evidence="1">
    <location>
        <begin position="85"/>
        <end position="104"/>
    </location>
</feature>
<evidence type="ECO:0000256" key="1">
    <source>
        <dbReference type="SAM" id="Phobius"/>
    </source>
</evidence>
<reference evidence="2" key="1">
    <citation type="submission" date="2021-07" db="EMBL/GenBank/DDBJ databases">
        <authorList>
            <person name="Catto M.A."/>
            <person name="Jacobson A."/>
            <person name="Kennedy G."/>
            <person name="Labadie P."/>
            <person name="Hunt B.G."/>
            <person name="Srinivasan R."/>
        </authorList>
    </citation>
    <scope>NUCLEOTIDE SEQUENCE</scope>
    <source>
        <strain evidence="2">PL_HMW_Pooled</strain>
        <tissue evidence="2">Head</tissue>
    </source>
</reference>
<evidence type="ECO:0000313" key="2">
    <source>
        <dbReference type="EMBL" id="KAK3913434.1"/>
    </source>
</evidence>
<protein>
    <submittedName>
        <fullName evidence="2">Gustatory and odorant receptor 22</fullName>
    </submittedName>
</protein>
<keyword evidence="1" id="KW-0812">Transmembrane</keyword>
<comment type="caution">
    <text evidence="2">The sequence shown here is derived from an EMBL/GenBank/DDBJ whole genome shotgun (WGS) entry which is preliminary data.</text>
</comment>
<feature type="transmembrane region" description="Helical" evidence="1">
    <location>
        <begin position="44"/>
        <end position="65"/>
    </location>
</feature>
<name>A0AAE1H2N8_9NEOP</name>
<reference evidence="2" key="2">
    <citation type="journal article" date="2023" name="BMC Genomics">
        <title>Pest status, molecular evolution, and epigenetic factors derived from the genome assembly of Frankliniella fusca, a thysanopteran phytovirus vector.</title>
        <authorList>
            <person name="Catto M.A."/>
            <person name="Labadie P.E."/>
            <person name="Jacobson A.L."/>
            <person name="Kennedy G.G."/>
            <person name="Srinivasan R."/>
            <person name="Hunt B.G."/>
        </authorList>
    </citation>
    <scope>NUCLEOTIDE SEQUENCE</scope>
    <source>
        <strain evidence="2">PL_HMW_Pooled</strain>
    </source>
</reference>